<keyword evidence="2" id="KW-0677">Repeat</keyword>
<feature type="compositionally biased region" description="Basic and acidic residues" evidence="4">
    <location>
        <begin position="1"/>
        <end position="14"/>
    </location>
</feature>
<reference evidence="8" key="1">
    <citation type="submission" date="2012-12" db="EMBL/GenBank/DDBJ databases">
        <authorList>
            <person name="Hellsten U."/>
            <person name="Grimwood J."/>
            <person name="Chapman J.A."/>
            <person name="Shapiro H."/>
            <person name="Aerts A."/>
            <person name="Otillar R.P."/>
            <person name="Terry A.Y."/>
            <person name="Boore J.L."/>
            <person name="Simakov O."/>
            <person name="Marletaz F."/>
            <person name="Cho S.-J."/>
            <person name="Edsinger-Gonzales E."/>
            <person name="Havlak P."/>
            <person name="Kuo D.-H."/>
            <person name="Larsson T."/>
            <person name="Lv J."/>
            <person name="Arendt D."/>
            <person name="Savage R."/>
            <person name="Osoegawa K."/>
            <person name="de Jong P."/>
            <person name="Lindberg D.R."/>
            <person name="Seaver E.C."/>
            <person name="Weisblat D.A."/>
            <person name="Putnam N.H."/>
            <person name="Grigoriev I.V."/>
            <person name="Rokhsar D.S."/>
        </authorList>
    </citation>
    <scope>NUCLEOTIDE SEQUENCE</scope>
</reference>
<evidence type="ECO:0000256" key="1">
    <source>
        <dbReference type="ARBA" id="ARBA00022723"/>
    </source>
</evidence>
<organism evidence="7 8">
    <name type="scientific">Helobdella robusta</name>
    <name type="common">Californian leech</name>
    <dbReference type="NCBI Taxonomy" id="6412"/>
    <lineage>
        <taxon>Eukaryota</taxon>
        <taxon>Metazoa</taxon>
        <taxon>Spiralia</taxon>
        <taxon>Lophotrochozoa</taxon>
        <taxon>Annelida</taxon>
        <taxon>Clitellata</taxon>
        <taxon>Hirudinea</taxon>
        <taxon>Rhynchobdellida</taxon>
        <taxon>Glossiphoniidae</taxon>
        <taxon>Helobdella</taxon>
    </lineage>
</organism>
<dbReference type="InterPro" id="IPR002048">
    <property type="entry name" value="EF_hand_dom"/>
</dbReference>
<keyword evidence="8" id="KW-1185">Reference proteome</keyword>
<evidence type="ECO:0000256" key="3">
    <source>
        <dbReference type="ARBA" id="ARBA00022837"/>
    </source>
</evidence>
<accession>T1ETR9</accession>
<gene>
    <name evidence="7" type="primary">20199969</name>
    <name evidence="6" type="ORF">HELRODRAFT_163184</name>
</gene>
<evidence type="ECO:0000256" key="2">
    <source>
        <dbReference type="ARBA" id="ARBA00022737"/>
    </source>
</evidence>
<dbReference type="EnsemblMetazoa" id="HelroT163184">
    <property type="protein sequence ID" value="HelroP163184"/>
    <property type="gene ID" value="HelroG163184"/>
</dbReference>
<dbReference type="GeneID" id="20199969"/>
<dbReference type="RefSeq" id="XP_009025381.1">
    <property type="nucleotide sequence ID" value="XM_009027133.1"/>
</dbReference>
<dbReference type="InParanoid" id="T1ETR9"/>
<feature type="compositionally biased region" description="Low complexity" evidence="4">
    <location>
        <begin position="41"/>
        <end position="52"/>
    </location>
</feature>
<dbReference type="AlphaFoldDB" id="T1ETR9"/>
<name>T1ETR9_HELRO</name>
<feature type="region of interest" description="Disordered" evidence="4">
    <location>
        <begin position="1"/>
        <end position="60"/>
    </location>
</feature>
<dbReference type="InterPro" id="IPR011992">
    <property type="entry name" value="EF-hand-dom_pair"/>
</dbReference>
<dbReference type="KEGG" id="hro:HELRODRAFT_163184"/>
<keyword evidence="3" id="KW-0106">Calcium</keyword>
<dbReference type="PANTHER" id="PTHR10827:SF98">
    <property type="entry name" value="45 KDA CALCIUM-BINDING PROTEIN"/>
    <property type="match status" value="1"/>
</dbReference>
<feature type="domain" description="EF-hand" evidence="5">
    <location>
        <begin position="110"/>
        <end position="145"/>
    </location>
</feature>
<dbReference type="PROSITE" id="PS00018">
    <property type="entry name" value="EF_HAND_1"/>
    <property type="match status" value="2"/>
</dbReference>
<keyword evidence="1" id="KW-0479">Metal-binding</keyword>
<dbReference type="CDD" id="cd00051">
    <property type="entry name" value="EFh"/>
    <property type="match status" value="1"/>
</dbReference>
<evidence type="ECO:0000313" key="6">
    <source>
        <dbReference type="EMBL" id="ESN96152.1"/>
    </source>
</evidence>
<dbReference type="GO" id="GO:0005509">
    <property type="term" value="F:calcium ion binding"/>
    <property type="evidence" value="ECO:0007669"/>
    <property type="project" value="InterPro"/>
</dbReference>
<dbReference type="HOGENOM" id="CLU_1031651_0_0_1"/>
<evidence type="ECO:0000256" key="4">
    <source>
        <dbReference type="SAM" id="MobiDB-lite"/>
    </source>
</evidence>
<evidence type="ECO:0000313" key="8">
    <source>
        <dbReference type="Proteomes" id="UP000015101"/>
    </source>
</evidence>
<protein>
    <recommendedName>
        <fullName evidence="5">EF-hand domain-containing protein</fullName>
    </recommendedName>
</protein>
<dbReference type="SUPFAM" id="SSF47473">
    <property type="entry name" value="EF-hand"/>
    <property type="match status" value="1"/>
</dbReference>
<dbReference type="EMBL" id="KB097495">
    <property type="protein sequence ID" value="ESN96152.1"/>
    <property type="molecule type" value="Genomic_DNA"/>
</dbReference>
<proteinExistence type="predicted"/>
<evidence type="ECO:0000313" key="7">
    <source>
        <dbReference type="EnsemblMetazoa" id="HelroP163184"/>
    </source>
</evidence>
<dbReference type="PANTHER" id="PTHR10827">
    <property type="entry name" value="RETICULOCALBIN"/>
    <property type="match status" value="1"/>
</dbReference>
<evidence type="ECO:0000259" key="5">
    <source>
        <dbReference type="PROSITE" id="PS50222"/>
    </source>
</evidence>
<dbReference type="Pfam" id="PF13499">
    <property type="entry name" value="EF-hand_7"/>
    <property type="match status" value="1"/>
</dbReference>
<dbReference type="EMBL" id="AMQM01001327">
    <property type="status" value="NOT_ANNOTATED_CDS"/>
    <property type="molecule type" value="Genomic_DNA"/>
</dbReference>
<dbReference type="Proteomes" id="UP000015101">
    <property type="component" value="Unassembled WGS sequence"/>
</dbReference>
<reference evidence="7" key="3">
    <citation type="submission" date="2015-06" db="UniProtKB">
        <authorList>
            <consortium name="EnsemblMetazoa"/>
        </authorList>
    </citation>
    <scope>IDENTIFICATION</scope>
</reference>
<dbReference type="SMART" id="SM00054">
    <property type="entry name" value="EFh"/>
    <property type="match status" value="3"/>
</dbReference>
<dbReference type="CTD" id="20199969"/>
<dbReference type="InterPro" id="IPR018247">
    <property type="entry name" value="EF_Hand_1_Ca_BS"/>
</dbReference>
<dbReference type="Gene3D" id="1.10.238.10">
    <property type="entry name" value="EF-hand"/>
    <property type="match status" value="2"/>
</dbReference>
<reference evidence="6 8" key="2">
    <citation type="journal article" date="2013" name="Nature">
        <title>Insights into bilaterian evolution from three spiralian genomes.</title>
        <authorList>
            <person name="Simakov O."/>
            <person name="Marletaz F."/>
            <person name="Cho S.J."/>
            <person name="Edsinger-Gonzales E."/>
            <person name="Havlak P."/>
            <person name="Hellsten U."/>
            <person name="Kuo D.H."/>
            <person name="Larsson T."/>
            <person name="Lv J."/>
            <person name="Arendt D."/>
            <person name="Savage R."/>
            <person name="Osoegawa K."/>
            <person name="de Jong P."/>
            <person name="Grimwood J."/>
            <person name="Chapman J.A."/>
            <person name="Shapiro H."/>
            <person name="Aerts A."/>
            <person name="Otillar R.P."/>
            <person name="Terry A.Y."/>
            <person name="Boore J.L."/>
            <person name="Grigoriev I.V."/>
            <person name="Lindberg D.R."/>
            <person name="Seaver E.C."/>
            <person name="Weisblat D.A."/>
            <person name="Putnam N.H."/>
            <person name="Rokhsar D.S."/>
        </authorList>
    </citation>
    <scope>NUCLEOTIDE SEQUENCE</scope>
</reference>
<dbReference type="PROSITE" id="PS50222">
    <property type="entry name" value="EF_HAND_2"/>
    <property type="match status" value="1"/>
</dbReference>
<sequence>MESLKSEISDETAKNNDATSEDSINSKKPAPQRPTTLDMKATTTQPAAPPTAIADDSSPKKATRADCLRLLRQSFDGYDYNGNGTVAHEEVMEAWALCQQEWKMHLDEKRCELEATIFMKDIDKGGDGQVDFGEYVKYFRHKLKVCEGGEIQRKKIVVEIREFQTPMTTSTFETIPQQQQATRADCLRLLRQSFDGYDYNGNGTVAHEEVREAWALCQQEWKIPLDEKRCELEATIFMKDMDVERKNSVTFHDYVIYFQHLWRMSRGEQE</sequence>